<accession>A0A073KBW6</accession>
<name>A0A073KBW6_9BACI</name>
<gene>
    <name evidence="1" type="ORF">BAMA_21370</name>
</gene>
<dbReference type="Proteomes" id="UP000027822">
    <property type="component" value="Unassembled WGS sequence"/>
</dbReference>
<sequence>MIGKRKKYQFYIDQNKIMIYINKKFKKRDDKDMNFSYRFTEREGCWDLPNAAEKFTAFELYW</sequence>
<comment type="caution">
    <text evidence="1">The sequence shown here is derived from an EMBL/GenBank/DDBJ whole genome shotgun (WGS) entry which is preliminary data.</text>
</comment>
<organism evidence="1 2">
    <name type="scientific">Bacillus manliponensis</name>
    <dbReference type="NCBI Taxonomy" id="574376"/>
    <lineage>
        <taxon>Bacteria</taxon>
        <taxon>Bacillati</taxon>
        <taxon>Bacillota</taxon>
        <taxon>Bacilli</taxon>
        <taxon>Bacillales</taxon>
        <taxon>Bacillaceae</taxon>
        <taxon>Bacillus</taxon>
        <taxon>Bacillus cereus group</taxon>
    </lineage>
</organism>
<reference evidence="1 2" key="1">
    <citation type="submission" date="2014-06" db="EMBL/GenBank/DDBJ databases">
        <title>Draft genome sequence of Bacillus manliponensis JCM 15802 (MCCC 1A00708).</title>
        <authorList>
            <person name="Lai Q."/>
            <person name="Liu Y."/>
            <person name="Shao Z."/>
        </authorList>
    </citation>
    <scope>NUCLEOTIDE SEQUENCE [LARGE SCALE GENOMIC DNA]</scope>
    <source>
        <strain evidence="1 2">JCM 15802</strain>
    </source>
</reference>
<keyword evidence="2" id="KW-1185">Reference proteome</keyword>
<proteinExistence type="predicted"/>
<dbReference type="STRING" id="574376.BAMA_21370"/>
<evidence type="ECO:0000313" key="1">
    <source>
        <dbReference type="EMBL" id="KEK19793.1"/>
    </source>
</evidence>
<dbReference type="EMBL" id="JOTN01000006">
    <property type="protein sequence ID" value="KEK19793.1"/>
    <property type="molecule type" value="Genomic_DNA"/>
</dbReference>
<protein>
    <submittedName>
        <fullName evidence="1">Uncharacterized protein</fullName>
    </submittedName>
</protein>
<evidence type="ECO:0000313" key="2">
    <source>
        <dbReference type="Proteomes" id="UP000027822"/>
    </source>
</evidence>
<dbReference type="AlphaFoldDB" id="A0A073KBW6"/>